<dbReference type="GO" id="GO:0031966">
    <property type="term" value="C:mitochondrial membrane"/>
    <property type="evidence" value="ECO:0007669"/>
    <property type="project" value="UniProtKB-SubCell"/>
</dbReference>
<dbReference type="GeneID" id="33195527"/>
<keyword evidence="6 9" id="KW-0496">Mitochondrion</keyword>
<feature type="transmembrane region" description="Helical" evidence="8">
    <location>
        <begin position="26"/>
        <end position="43"/>
    </location>
</feature>
<keyword evidence="2" id="KW-0813">Transport</keyword>
<evidence type="ECO:0000256" key="4">
    <source>
        <dbReference type="ARBA" id="ARBA00022781"/>
    </source>
</evidence>
<dbReference type="EMBL" id="KY083066">
    <property type="protein sequence ID" value="ARX95966.1"/>
    <property type="molecule type" value="Genomic_DNA"/>
</dbReference>
<accession>A0A1Z1XAU2</accession>
<evidence type="ECO:0000256" key="1">
    <source>
        <dbReference type="ARBA" id="ARBA00004325"/>
    </source>
</evidence>
<protein>
    <recommendedName>
        <fullName evidence="10">ATP synthase B chain</fullName>
    </recommendedName>
</protein>
<dbReference type="Pfam" id="PF05405">
    <property type="entry name" value="Mt_ATP-synt_B"/>
    <property type="match status" value="1"/>
</dbReference>
<comment type="subcellular location">
    <subcellularLocation>
        <location evidence="1">Mitochondrion membrane</location>
    </subcellularLocation>
</comment>
<keyword evidence="4" id="KW-0375">Hydrogen ion transport</keyword>
<keyword evidence="7 8" id="KW-0472">Membrane</keyword>
<dbReference type="AlphaFoldDB" id="A0A1Z1XAU2"/>
<keyword evidence="3" id="KW-0138">CF(0)</keyword>
<dbReference type="GO" id="GO:0015986">
    <property type="term" value="P:proton motive force-driven ATP synthesis"/>
    <property type="evidence" value="ECO:0007669"/>
    <property type="project" value="InterPro"/>
</dbReference>
<dbReference type="GO" id="GO:0045259">
    <property type="term" value="C:proton-transporting ATP synthase complex"/>
    <property type="evidence" value="ECO:0007669"/>
    <property type="project" value="UniProtKB-KW"/>
</dbReference>
<evidence type="ECO:0000256" key="2">
    <source>
        <dbReference type="ARBA" id="ARBA00022448"/>
    </source>
</evidence>
<proteinExistence type="predicted"/>
<evidence type="ECO:0000256" key="7">
    <source>
        <dbReference type="ARBA" id="ARBA00023136"/>
    </source>
</evidence>
<evidence type="ECO:0000256" key="6">
    <source>
        <dbReference type="ARBA" id="ARBA00023128"/>
    </source>
</evidence>
<feature type="transmembrane region" description="Helical" evidence="8">
    <location>
        <begin position="114"/>
        <end position="134"/>
    </location>
</feature>
<reference evidence="9" key="1">
    <citation type="submission" date="2016-11" db="EMBL/GenBank/DDBJ databases">
        <title>Complete Mitochondrial Genome of Thorea hispida.</title>
        <authorList>
            <person name="Nan F."/>
            <person name="Xie S."/>
        </authorList>
    </citation>
    <scope>NUCLEOTIDE SEQUENCE</scope>
</reference>
<evidence type="ECO:0000256" key="3">
    <source>
        <dbReference type="ARBA" id="ARBA00022547"/>
    </source>
</evidence>
<sequence>MSFDWFSLFQFIDEVGYKSYKKFMNYYYILLLLILIQHNIILINEESLILFCTLNFFWLVIEFFSSFVKAEFNQQKLEIEKPIKNGLKRLILMLKNNSNLQNQSLVLYNNIKNLKTFCHVLIVNIVLWSNILVITNAKLKFLKRLQFISNMEKQVTKLVLALLLFKLKRITQVSYFFTHKINNQHFLRVYKVSMKESINLLIKR</sequence>
<geneLocation type="mitochondrion" evidence="9"/>
<keyword evidence="5" id="KW-0406">Ion transport</keyword>
<organism evidence="9">
    <name type="scientific">Thorea hispida</name>
    <dbReference type="NCBI Taxonomy" id="202687"/>
    <lineage>
        <taxon>Eukaryota</taxon>
        <taxon>Rhodophyta</taxon>
        <taxon>Florideophyceae</taxon>
        <taxon>Nemaliophycidae</taxon>
        <taxon>Thoreales</taxon>
        <taxon>Thoreaceae</taxon>
        <taxon>Thorea</taxon>
    </lineage>
</organism>
<evidence type="ECO:0000313" key="9">
    <source>
        <dbReference type="EMBL" id="ARX95966.1"/>
    </source>
</evidence>
<evidence type="ECO:0000256" key="5">
    <source>
        <dbReference type="ARBA" id="ARBA00023065"/>
    </source>
</evidence>
<dbReference type="RefSeq" id="YP_009389222.1">
    <property type="nucleotide sequence ID" value="NC_035158.1"/>
</dbReference>
<feature type="transmembrane region" description="Helical" evidence="8">
    <location>
        <begin position="48"/>
        <end position="68"/>
    </location>
</feature>
<dbReference type="GO" id="GO:0015078">
    <property type="term" value="F:proton transmembrane transporter activity"/>
    <property type="evidence" value="ECO:0007669"/>
    <property type="project" value="InterPro"/>
</dbReference>
<evidence type="ECO:0000256" key="8">
    <source>
        <dbReference type="SAM" id="Phobius"/>
    </source>
</evidence>
<name>A0A1Z1XAU2_9FLOR</name>
<keyword evidence="8" id="KW-0812">Transmembrane</keyword>
<gene>
    <name evidence="9" type="primary">ymf39</name>
</gene>
<dbReference type="InterPro" id="IPR008688">
    <property type="entry name" value="ATP_synth_Bsub_B/MI25"/>
</dbReference>
<evidence type="ECO:0008006" key="10">
    <source>
        <dbReference type="Google" id="ProtNLM"/>
    </source>
</evidence>
<keyword evidence="8" id="KW-1133">Transmembrane helix</keyword>